<dbReference type="Proteomes" id="UP000335538">
    <property type="component" value="Unassembled WGS sequence"/>
</dbReference>
<organism evidence="1 2">
    <name type="scientific">Pandoraea sputorum</name>
    <dbReference type="NCBI Taxonomy" id="93222"/>
    <lineage>
        <taxon>Bacteria</taxon>
        <taxon>Pseudomonadati</taxon>
        <taxon>Pseudomonadota</taxon>
        <taxon>Betaproteobacteria</taxon>
        <taxon>Burkholderiales</taxon>
        <taxon>Burkholderiaceae</taxon>
        <taxon>Pandoraea</taxon>
    </lineage>
</organism>
<dbReference type="RefSeq" id="WP_150811046.1">
    <property type="nucleotide sequence ID" value="NZ_CABPSR010000019.1"/>
</dbReference>
<dbReference type="AlphaFoldDB" id="A0A5E5BEJ0"/>
<sequence length="339" mass="37019">MITNIAPSTQYCGAVKNLDPTLADQLQTVNFDNATDVETLHKKLSETSWLQKFCDWAIFNGDIVQSLNDAAALNMYKVAAERKQNTDCIPGNRLEIVKRWAQSITPTARASLLQSLKDSSVSNEFTEMLPHADTQYLAAHMYLAEHKALPNPQAKEAKHGRALLEEAAKGFEAAGWNYSNKAGKPKLAIAAYTEAVEAYRQAEWPRGAAECMRNIGAILGESAAPADAADAFAESARLFIETADPFRLQNDAPSVEYYESCAALMLKVAAEFYEKAGLMGKAGDARMSSATRQLASGDKNPELLEENYLKAAEYYRLANQPEDAIEAKKKAAEVRGPGG</sequence>
<protein>
    <submittedName>
        <fullName evidence="1">Uncharacterized protein</fullName>
    </submittedName>
</protein>
<dbReference type="InterPro" id="IPR011990">
    <property type="entry name" value="TPR-like_helical_dom_sf"/>
</dbReference>
<evidence type="ECO:0000313" key="2">
    <source>
        <dbReference type="Proteomes" id="UP000335538"/>
    </source>
</evidence>
<reference evidence="1 2" key="1">
    <citation type="submission" date="2019-08" db="EMBL/GenBank/DDBJ databases">
        <authorList>
            <person name="Peeters C."/>
        </authorList>
    </citation>
    <scope>NUCLEOTIDE SEQUENCE [LARGE SCALE GENOMIC DNA]</scope>
    <source>
        <strain evidence="1 2">LMG 31121</strain>
    </source>
</reference>
<gene>
    <name evidence="1" type="ORF">PSP31121_04838</name>
</gene>
<accession>A0A5E5BEJ0</accession>
<dbReference type="SUPFAM" id="SSF48452">
    <property type="entry name" value="TPR-like"/>
    <property type="match status" value="1"/>
</dbReference>
<proteinExistence type="predicted"/>
<name>A0A5E5BEJ0_9BURK</name>
<dbReference type="EMBL" id="CABPSR010000019">
    <property type="protein sequence ID" value="VVE84611.1"/>
    <property type="molecule type" value="Genomic_DNA"/>
</dbReference>
<dbReference type="Gene3D" id="1.25.40.10">
    <property type="entry name" value="Tetratricopeptide repeat domain"/>
    <property type="match status" value="1"/>
</dbReference>
<evidence type="ECO:0000313" key="1">
    <source>
        <dbReference type="EMBL" id="VVE84611.1"/>
    </source>
</evidence>